<accession>A0A1M7UZI5</accession>
<dbReference type="PANTHER" id="PTHR11695">
    <property type="entry name" value="ALCOHOL DEHYDROGENASE RELATED"/>
    <property type="match status" value="1"/>
</dbReference>
<name>A0A1M7UZI5_9ACTN</name>
<dbReference type="SMART" id="SM00829">
    <property type="entry name" value="PKS_ER"/>
    <property type="match status" value="1"/>
</dbReference>
<sequence length="359" mass="37124">MATTQSNNLRGPPAAPGGPTTMTAVVQDRYGPAPEDLLRVAQIARPTISDDEVLVRVRAASVDRGTWHIMAGLPYPIRLAGFGLRRPKYANPGRNLAGTVEAVGADVTGLAPGDEVFGMATSTFAEYAPASPAKLAPKPAALTFEQAAAVPISGSTALQAVRDHGHVQAGETVLVIGASGGVGSFAVQLAKAAGAEVTGVCSTTKMGLVRALGADHVIDHTRADFADDGHRYDVVLDTGGNTPLRRLRRTLTPRGRLVIVGGETDGRLLGGSDRQFRATLLSPFISQQLGTFVASENATDLNTLRGLIEAGTVTAAVDRTYPLTGVSTAIRHLLDGQVRGKLVVSVAPTTPTPDSGSTA</sequence>
<evidence type="ECO:0000313" key="5">
    <source>
        <dbReference type="Proteomes" id="UP000184428"/>
    </source>
</evidence>
<dbReference type="CDD" id="cd08267">
    <property type="entry name" value="MDR1"/>
    <property type="match status" value="1"/>
</dbReference>
<gene>
    <name evidence="4" type="ORF">SAMN05660350_04498</name>
</gene>
<dbReference type="GO" id="GO:0008270">
    <property type="term" value="F:zinc ion binding"/>
    <property type="evidence" value="ECO:0007669"/>
    <property type="project" value="InterPro"/>
</dbReference>
<evidence type="ECO:0000256" key="2">
    <source>
        <dbReference type="SAM" id="MobiDB-lite"/>
    </source>
</evidence>
<dbReference type="Gene3D" id="3.90.180.10">
    <property type="entry name" value="Medium-chain alcohol dehydrogenases, catalytic domain"/>
    <property type="match status" value="1"/>
</dbReference>
<dbReference type="InterPro" id="IPR036291">
    <property type="entry name" value="NAD(P)-bd_dom_sf"/>
</dbReference>
<evidence type="ECO:0000313" key="4">
    <source>
        <dbReference type="EMBL" id="SHN88413.1"/>
    </source>
</evidence>
<feature type="domain" description="Enoyl reductase (ER)" evidence="3">
    <location>
        <begin position="33"/>
        <end position="344"/>
    </location>
</feature>
<dbReference type="Proteomes" id="UP000184428">
    <property type="component" value="Unassembled WGS sequence"/>
</dbReference>
<dbReference type="GO" id="GO:0016491">
    <property type="term" value="F:oxidoreductase activity"/>
    <property type="evidence" value="ECO:0007669"/>
    <property type="project" value="UniProtKB-KW"/>
</dbReference>
<reference evidence="4 5" key="1">
    <citation type="submission" date="2016-12" db="EMBL/GenBank/DDBJ databases">
        <authorList>
            <person name="Song W.-J."/>
            <person name="Kurnit D.M."/>
        </authorList>
    </citation>
    <scope>NUCLEOTIDE SEQUENCE [LARGE SCALE GENOMIC DNA]</scope>
    <source>
        <strain evidence="4 5">DSM 43162</strain>
    </source>
</reference>
<feature type="region of interest" description="Disordered" evidence="2">
    <location>
        <begin position="1"/>
        <end position="23"/>
    </location>
</feature>
<dbReference type="InterPro" id="IPR020843">
    <property type="entry name" value="ER"/>
</dbReference>
<proteinExistence type="predicted"/>
<dbReference type="AlphaFoldDB" id="A0A1M7UZI5"/>
<dbReference type="PROSITE" id="PS01162">
    <property type="entry name" value="QOR_ZETA_CRYSTAL"/>
    <property type="match status" value="1"/>
</dbReference>
<dbReference type="SUPFAM" id="SSF50129">
    <property type="entry name" value="GroES-like"/>
    <property type="match status" value="1"/>
</dbReference>
<evidence type="ECO:0000259" key="3">
    <source>
        <dbReference type="SMART" id="SM00829"/>
    </source>
</evidence>
<dbReference type="InterPro" id="IPR013154">
    <property type="entry name" value="ADH-like_N"/>
</dbReference>
<dbReference type="EMBL" id="FRDM01000045">
    <property type="protein sequence ID" value="SHN88413.1"/>
    <property type="molecule type" value="Genomic_DNA"/>
</dbReference>
<dbReference type="Pfam" id="PF08240">
    <property type="entry name" value="ADH_N"/>
    <property type="match status" value="1"/>
</dbReference>
<protein>
    <submittedName>
        <fullName evidence="4">NADPH:quinone reductase</fullName>
    </submittedName>
</protein>
<dbReference type="InterPro" id="IPR050700">
    <property type="entry name" value="YIM1/Zinc_Alcohol_DH_Fams"/>
</dbReference>
<dbReference type="SUPFAM" id="SSF51735">
    <property type="entry name" value="NAD(P)-binding Rossmann-fold domains"/>
    <property type="match status" value="1"/>
</dbReference>
<evidence type="ECO:0000256" key="1">
    <source>
        <dbReference type="ARBA" id="ARBA00023002"/>
    </source>
</evidence>
<organism evidence="4 5">
    <name type="scientific">Geodermatophilus obscurus</name>
    <dbReference type="NCBI Taxonomy" id="1861"/>
    <lineage>
        <taxon>Bacteria</taxon>
        <taxon>Bacillati</taxon>
        <taxon>Actinomycetota</taxon>
        <taxon>Actinomycetes</taxon>
        <taxon>Geodermatophilales</taxon>
        <taxon>Geodermatophilaceae</taxon>
        <taxon>Geodermatophilus</taxon>
    </lineage>
</organism>
<dbReference type="PANTHER" id="PTHR11695:SF294">
    <property type="entry name" value="RETICULON-4-INTERACTING PROTEIN 1, MITOCHONDRIAL"/>
    <property type="match status" value="1"/>
</dbReference>
<dbReference type="Gene3D" id="3.40.50.720">
    <property type="entry name" value="NAD(P)-binding Rossmann-like Domain"/>
    <property type="match status" value="1"/>
</dbReference>
<dbReference type="InterPro" id="IPR011032">
    <property type="entry name" value="GroES-like_sf"/>
</dbReference>
<dbReference type="Pfam" id="PF13602">
    <property type="entry name" value="ADH_zinc_N_2"/>
    <property type="match status" value="1"/>
</dbReference>
<keyword evidence="1" id="KW-0560">Oxidoreductase</keyword>
<dbReference type="InterPro" id="IPR002364">
    <property type="entry name" value="Quin_OxRdtase/zeta-crystal_CS"/>
</dbReference>